<keyword evidence="2" id="KW-0812">Transmembrane</keyword>
<feature type="transmembrane region" description="Helical" evidence="2">
    <location>
        <begin position="25"/>
        <end position="48"/>
    </location>
</feature>
<dbReference type="AlphaFoldDB" id="A0AB34KD38"/>
<keyword evidence="4" id="KW-1185">Reference proteome</keyword>
<proteinExistence type="predicted"/>
<evidence type="ECO:0000313" key="4">
    <source>
        <dbReference type="Proteomes" id="UP001515480"/>
    </source>
</evidence>
<accession>A0AB34KD38</accession>
<sequence>MSASVLSANLEEGAMEVQSKVRRPWCLFVSLVFFAVIMFAGGLSPLAIMVREMYPKYVHHHSSLSEMVSLSSTVRMPTATATIESASAPSSTSSSRPEHKPTPRPATASLPVCGDGKCERPESIETCLADCPGVTTPPKCGESPHSDPGGFALADGRGHKAVSPGDCCEKCAAHAANPRNSKRPCNSWVFCGLPQCWSLDTGNKHTFGECWLKWQADPKHPLYGQRGKYSDSFRKRHMHAHRHNNLTVPTHVPWAGGIMGANVDLAVTWETSLEGMRSSAGEVIVEYRPWESREQNLKRGVRPESMF</sequence>
<evidence type="ECO:0000256" key="1">
    <source>
        <dbReference type="SAM" id="MobiDB-lite"/>
    </source>
</evidence>
<dbReference type="Proteomes" id="UP001515480">
    <property type="component" value="Unassembled WGS sequence"/>
</dbReference>
<gene>
    <name evidence="3" type="ORF">AB1Y20_001645</name>
</gene>
<name>A0AB34KD38_PRYPA</name>
<evidence type="ECO:0000313" key="3">
    <source>
        <dbReference type="EMBL" id="KAL1530746.1"/>
    </source>
</evidence>
<keyword evidence="2" id="KW-0472">Membrane</keyword>
<feature type="compositionally biased region" description="Low complexity" evidence="1">
    <location>
        <begin position="82"/>
        <end position="95"/>
    </location>
</feature>
<reference evidence="3 4" key="1">
    <citation type="journal article" date="2024" name="Science">
        <title>Giant polyketide synthase enzymes in the biosynthesis of giant marine polyether toxins.</title>
        <authorList>
            <person name="Fallon T.R."/>
            <person name="Shende V.V."/>
            <person name="Wierzbicki I.H."/>
            <person name="Pendleton A.L."/>
            <person name="Watervoot N.F."/>
            <person name="Auber R.P."/>
            <person name="Gonzalez D.J."/>
            <person name="Wisecaver J.H."/>
            <person name="Moore B.S."/>
        </authorList>
    </citation>
    <scope>NUCLEOTIDE SEQUENCE [LARGE SCALE GENOMIC DNA]</scope>
    <source>
        <strain evidence="3 4">12B1</strain>
    </source>
</reference>
<protein>
    <recommendedName>
        <fullName evidence="5">Apple domain-containing protein</fullName>
    </recommendedName>
</protein>
<evidence type="ECO:0000256" key="2">
    <source>
        <dbReference type="SAM" id="Phobius"/>
    </source>
</evidence>
<keyword evidence="2" id="KW-1133">Transmembrane helix</keyword>
<organism evidence="3 4">
    <name type="scientific">Prymnesium parvum</name>
    <name type="common">Toxic golden alga</name>
    <dbReference type="NCBI Taxonomy" id="97485"/>
    <lineage>
        <taxon>Eukaryota</taxon>
        <taxon>Haptista</taxon>
        <taxon>Haptophyta</taxon>
        <taxon>Prymnesiophyceae</taxon>
        <taxon>Prymnesiales</taxon>
        <taxon>Prymnesiaceae</taxon>
        <taxon>Prymnesium</taxon>
    </lineage>
</organism>
<dbReference type="PANTHER" id="PTHR33344:SF1">
    <property type="entry name" value="OS06G0214100 PROTEIN"/>
    <property type="match status" value="1"/>
</dbReference>
<feature type="region of interest" description="Disordered" evidence="1">
    <location>
        <begin position="82"/>
        <end position="108"/>
    </location>
</feature>
<dbReference type="PANTHER" id="PTHR33344">
    <property type="entry name" value="OS02G0761600 PROTEIN"/>
    <property type="match status" value="1"/>
</dbReference>
<dbReference type="EMBL" id="JBGBPQ010000001">
    <property type="protein sequence ID" value="KAL1530746.1"/>
    <property type="molecule type" value="Genomic_DNA"/>
</dbReference>
<comment type="caution">
    <text evidence="3">The sequence shown here is derived from an EMBL/GenBank/DDBJ whole genome shotgun (WGS) entry which is preliminary data.</text>
</comment>
<evidence type="ECO:0008006" key="5">
    <source>
        <dbReference type="Google" id="ProtNLM"/>
    </source>
</evidence>